<evidence type="ECO:0000313" key="1">
    <source>
        <dbReference type="EMBL" id="GLB34178.1"/>
    </source>
</evidence>
<evidence type="ECO:0000313" key="2">
    <source>
        <dbReference type="Proteomes" id="UP001063166"/>
    </source>
</evidence>
<organism evidence="1 2">
    <name type="scientific">Lyophyllum shimeji</name>
    <name type="common">Hon-shimeji</name>
    <name type="synonym">Tricholoma shimeji</name>
    <dbReference type="NCBI Taxonomy" id="47721"/>
    <lineage>
        <taxon>Eukaryota</taxon>
        <taxon>Fungi</taxon>
        <taxon>Dikarya</taxon>
        <taxon>Basidiomycota</taxon>
        <taxon>Agaricomycotina</taxon>
        <taxon>Agaricomycetes</taxon>
        <taxon>Agaricomycetidae</taxon>
        <taxon>Agaricales</taxon>
        <taxon>Tricholomatineae</taxon>
        <taxon>Lyophyllaceae</taxon>
        <taxon>Lyophyllum</taxon>
    </lineage>
</organism>
<keyword evidence="2" id="KW-1185">Reference proteome</keyword>
<accession>A0A9P3UIB7</accession>
<dbReference type="EMBL" id="BRPK01000001">
    <property type="protein sequence ID" value="GLB34178.1"/>
    <property type="molecule type" value="Genomic_DNA"/>
</dbReference>
<sequence>MKGGRRHKQVTTTVFNHAPALQSGTRLASFICFFAPHCSALCHDSRFNLPRSSAAIATFVIELCSSLEKSSNIGDGEDLQSVPALHFRSQFNALIDASH</sequence>
<gene>
    <name evidence="1" type="ORF">LshimejAT787_0110620</name>
</gene>
<name>A0A9P3UIB7_LYOSH</name>
<proteinExistence type="predicted"/>
<comment type="caution">
    <text evidence="1">The sequence shown here is derived from an EMBL/GenBank/DDBJ whole genome shotgun (WGS) entry which is preliminary data.</text>
</comment>
<dbReference type="AlphaFoldDB" id="A0A9P3UIB7"/>
<reference evidence="1" key="1">
    <citation type="submission" date="2022-07" db="EMBL/GenBank/DDBJ databases">
        <title>The genome of Lyophyllum shimeji provides insight into the initial evolution of ectomycorrhizal fungal genome.</title>
        <authorList>
            <person name="Kobayashi Y."/>
            <person name="Shibata T."/>
            <person name="Hirakawa H."/>
            <person name="Shigenobu S."/>
            <person name="Nishiyama T."/>
            <person name="Yamada A."/>
            <person name="Hasebe M."/>
            <person name="Kawaguchi M."/>
        </authorList>
    </citation>
    <scope>NUCLEOTIDE SEQUENCE</scope>
    <source>
        <strain evidence="1">AT787</strain>
    </source>
</reference>
<dbReference type="Proteomes" id="UP001063166">
    <property type="component" value="Unassembled WGS sequence"/>
</dbReference>
<protein>
    <submittedName>
        <fullName evidence="1">Uncharacterized protein</fullName>
    </submittedName>
</protein>